<feature type="region of interest" description="Disordered" evidence="1">
    <location>
        <begin position="172"/>
        <end position="193"/>
    </location>
</feature>
<comment type="caution">
    <text evidence="2">The sequence shown here is derived from an EMBL/GenBank/DDBJ whole genome shotgun (WGS) entry which is preliminary data.</text>
</comment>
<accession>A0A7J0DM12</accession>
<proteinExistence type="predicted"/>
<evidence type="ECO:0000256" key="1">
    <source>
        <dbReference type="SAM" id="MobiDB-lite"/>
    </source>
</evidence>
<name>A0A7J0DM12_9ERIC</name>
<reference evidence="3" key="1">
    <citation type="submission" date="2019-07" db="EMBL/GenBank/DDBJ databases">
        <title>De Novo Assembly of kiwifruit Actinidia rufa.</title>
        <authorList>
            <person name="Sugita-Konishi S."/>
            <person name="Sato K."/>
            <person name="Mori E."/>
            <person name="Abe Y."/>
            <person name="Kisaki G."/>
            <person name="Hamano K."/>
            <person name="Suezawa K."/>
            <person name="Otani M."/>
            <person name="Fukuda T."/>
            <person name="Manabe T."/>
            <person name="Gomi K."/>
            <person name="Tabuchi M."/>
            <person name="Akimitsu K."/>
            <person name="Kataoka I."/>
        </authorList>
    </citation>
    <scope>NUCLEOTIDE SEQUENCE [LARGE SCALE GENOMIC DNA]</scope>
    <source>
        <strain evidence="3">cv. Fuchu</strain>
    </source>
</reference>
<keyword evidence="3" id="KW-1185">Reference proteome</keyword>
<feature type="compositionally biased region" description="Basic and acidic residues" evidence="1">
    <location>
        <begin position="12"/>
        <end position="22"/>
    </location>
</feature>
<sequence length="193" mass="22287">MRRGRSPCRNDQAPKRRDKSTTQKIKDLDAHIDTINTDTNSITMDTLIRQTEPPFTERVMRTRVSSRFKLPTQLRVYEGKTDSMDHLDSYNNLMTLQGYSDESQAEKCLLPLHSSPERWGELERLRQAVQLNYAEVEGASDKVVVMAMMEELRSGSLFDSFSKIIPETQSTLQSKADKYMKQKGWPRPRVEGK</sequence>
<organism evidence="2 3">
    <name type="scientific">Actinidia rufa</name>
    <dbReference type="NCBI Taxonomy" id="165716"/>
    <lineage>
        <taxon>Eukaryota</taxon>
        <taxon>Viridiplantae</taxon>
        <taxon>Streptophyta</taxon>
        <taxon>Embryophyta</taxon>
        <taxon>Tracheophyta</taxon>
        <taxon>Spermatophyta</taxon>
        <taxon>Magnoliopsida</taxon>
        <taxon>eudicotyledons</taxon>
        <taxon>Gunneridae</taxon>
        <taxon>Pentapetalae</taxon>
        <taxon>asterids</taxon>
        <taxon>Ericales</taxon>
        <taxon>Actinidiaceae</taxon>
        <taxon>Actinidia</taxon>
    </lineage>
</organism>
<dbReference type="OrthoDB" id="1752139at2759"/>
<evidence type="ECO:0000313" key="2">
    <source>
        <dbReference type="EMBL" id="GFS38115.1"/>
    </source>
</evidence>
<feature type="region of interest" description="Disordered" evidence="1">
    <location>
        <begin position="1"/>
        <end position="22"/>
    </location>
</feature>
<evidence type="ECO:0000313" key="3">
    <source>
        <dbReference type="Proteomes" id="UP000585474"/>
    </source>
</evidence>
<gene>
    <name evidence="2" type="ORF">Acr_00g0055790</name>
</gene>
<dbReference type="EMBL" id="BJWL01000301">
    <property type="protein sequence ID" value="GFS38115.1"/>
    <property type="molecule type" value="Genomic_DNA"/>
</dbReference>
<protein>
    <submittedName>
        <fullName evidence="2">Uncharacterized protein</fullName>
    </submittedName>
</protein>
<dbReference type="AlphaFoldDB" id="A0A7J0DM12"/>
<dbReference type="Proteomes" id="UP000585474">
    <property type="component" value="Unassembled WGS sequence"/>
</dbReference>